<feature type="signal peptide" evidence="10">
    <location>
        <begin position="1"/>
        <end position="20"/>
    </location>
</feature>
<comment type="similarity">
    <text evidence="3 10">Belongs to the nonaspanin (TM9SF) (TC 9.A.2) family.</text>
</comment>
<dbReference type="GO" id="GO:0072657">
    <property type="term" value="P:protein localization to membrane"/>
    <property type="evidence" value="ECO:0007669"/>
    <property type="project" value="TreeGrafter"/>
</dbReference>
<evidence type="ECO:0000256" key="4">
    <source>
        <dbReference type="ARBA" id="ARBA00022692"/>
    </source>
</evidence>
<keyword evidence="12" id="KW-1185">Reference proteome</keyword>
<comment type="caution">
    <text evidence="10">Lacks conserved residue(s) required for the propagation of feature annotation.</text>
</comment>
<gene>
    <name evidence="11" type="ORF">TAV2_LOCUS8527</name>
</gene>
<comment type="subcellular location">
    <subcellularLocation>
        <location evidence="1">Endosome membrane</location>
        <topology evidence="1">Multi-pass membrane protein</topology>
    </subcellularLocation>
    <subcellularLocation>
        <location evidence="2">Golgi apparatus membrane</location>
        <topology evidence="2">Multi-pass membrane protein</topology>
    </subcellularLocation>
</comment>
<evidence type="ECO:0000256" key="2">
    <source>
        <dbReference type="ARBA" id="ARBA00004653"/>
    </source>
</evidence>
<keyword evidence="7 10" id="KW-1133">Transmembrane helix</keyword>
<feature type="transmembrane region" description="Helical" evidence="10">
    <location>
        <begin position="362"/>
        <end position="381"/>
    </location>
</feature>
<evidence type="ECO:0000313" key="12">
    <source>
        <dbReference type="Proteomes" id="UP000836841"/>
    </source>
</evidence>
<evidence type="ECO:0000256" key="6">
    <source>
        <dbReference type="ARBA" id="ARBA00022753"/>
    </source>
</evidence>
<evidence type="ECO:0000256" key="3">
    <source>
        <dbReference type="ARBA" id="ARBA00005227"/>
    </source>
</evidence>
<evidence type="ECO:0000256" key="10">
    <source>
        <dbReference type="RuleBase" id="RU363079"/>
    </source>
</evidence>
<dbReference type="PANTHER" id="PTHR10766">
    <property type="entry name" value="TRANSMEMBRANE 9 SUPERFAMILY PROTEIN"/>
    <property type="match status" value="1"/>
</dbReference>
<evidence type="ECO:0000256" key="1">
    <source>
        <dbReference type="ARBA" id="ARBA00004337"/>
    </source>
</evidence>
<sequence>MGHFRNWVLICFLVFQFVDGFYLPGSFPHNYNIGDKLSVKVNSLSSINTEIPYAYYSLPFCRPSEGIKDSAENLGELLMGDRLENSPYRFKMYSNETQIFLCNSNPLCAEEFKTLKERIDESYQVNLNLDNLPAIRVMIKDGYLLHWTGYPVGTKFQDEYYVFNHLKFKVLIHKYEEPSMAGVIGAGDGAELITTDDKTSNKSKGYMVVGFEVTPCSFRHIPETVKKLKMYDKYPYSIECDPITVGMNVSESNPIPFSYEVSFVESDIKWSLRWDAYLKMEGAKVHWFSIFNSLMVIAFLAAIILVILMRTIHRDLAHYEELDKEAQAEIIEELSGWKLVVGDIFRTPANPVLLCIMVGDGFRILGMALETIFFAALGFMSPASRGALVSGMLFFYTFCGLLAGYIAVWLLQTMTGGDSRGWLSVAWRVSCFFPD</sequence>
<evidence type="ECO:0000256" key="8">
    <source>
        <dbReference type="ARBA" id="ARBA00023034"/>
    </source>
</evidence>
<keyword evidence="6" id="KW-0967">Endosome</keyword>
<feature type="transmembrane region" description="Helical" evidence="10">
    <location>
        <begin position="287"/>
        <end position="308"/>
    </location>
</feature>
<dbReference type="EMBL" id="CAJVSB020000394">
    <property type="protein sequence ID" value="CAH2050315.1"/>
    <property type="molecule type" value="Genomic_DNA"/>
</dbReference>
<comment type="caution">
    <text evidence="11">The sequence shown here is derived from an EMBL/GenBank/DDBJ whole genome shotgun (WGS) entry which is preliminary data.</text>
</comment>
<keyword evidence="5 10" id="KW-0732">Signal</keyword>
<evidence type="ECO:0000313" key="11">
    <source>
        <dbReference type="EMBL" id="CAH2050315.1"/>
    </source>
</evidence>
<accession>A0AAU9RSX4</accession>
<dbReference type="GO" id="GO:0000139">
    <property type="term" value="C:Golgi membrane"/>
    <property type="evidence" value="ECO:0007669"/>
    <property type="project" value="UniProtKB-SubCell"/>
</dbReference>
<keyword evidence="9 10" id="KW-0472">Membrane</keyword>
<keyword evidence="4 10" id="KW-0812">Transmembrane</keyword>
<keyword evidence="8" id="KW-0333">Golgi apparatus</keyword>
<dbReference type="GO" id="GO:0010008">
    <property type="term" value="C:endosome membrane"/>
    <property type="evidence" value="ECO:0007669"/>
    <property type="project" value="UniProtKB-SubCell"/>
</dbReference>
<organism evidence="11 12">
    <name type="scientific">Thlaspi arvense</name>
    <name type="common">Field penny-cress</name>
    <dbReference type="NCBI Taxonomy" id="13288"/>
    <lineage>
        <taxon>Eukaryota</taxon>
        <taxon>Viridiplantae</taxon>
        <taxon>Streptophyta</taxon>
        <taxon>Embryophyta</taxon>
        <taxon>Tracheophyta</taxon>
        <taxon>Spermatophyta</taxon>
        <taxon>Magnoliopsida</taxon>
        <taxon>eudicotyledons</taxon>
        <taxon>Gunneridae</taxon>
        <taxon>Pentapetalae</taxon>
        <taxon>rosids</taxon>
        <taxon>malvids</taxon>
        <taxon>Brassicales</taxon>
        <taxon>Brassicaceae</taxon>
        <taxon>Thlaspideae</taxon>
        <taxon>Thlaspi</taxon>
    </lineage>
</organism>
<dbReference type="Proteomes" id="UP000836841">
    <property type="component" value="Unassembled WGS sequence"/>
</dbReference>
<evidence type="ECO:0000256" key="5">
    <source>
        <dbReference type="ARBA" id="ARBA00022729"/>
    </source>
</evidence>
<dbReference type="PANTHER" id="PTHR10766:SF141">
    <property type="entry name" value="TRANSMEMBRANE 9 SUPERFAMILY MEMBER"/>
    <property type="match status" value="1"/>
</dbReference>
<name>A0AAU9RSX4_THLAR</name>
<reference evidence="11 12" key="1">
    <citation type="submission" date="2022-03" db="EMBL/GenBank/DDBJ databases">
        <authorList>
            <person name="Nunn A."/>
            <person name="Chopra R."/>
            <person name="Nunn A."/>
            <person name="Contreras Garrido A."/>
        </authorList>
    </citation>
    <scope>NUCLEOTIDE SEQUENCE [LARGE SCALE GENOMIC DNA]</scope>
</reference>
<evidence type="ECO:0000256" key="9">
    <source>
        <dbReference type="ARBA" id="ARBA00023136"/>
    </source>
</evidence>
<dbReference type="AlphaFoldDB" id="A0AAU9RSX4"/>
<dbReference type="Pfam" id="PF02990">
    <property type="entry name" value="EMP70"/>
    <property type="match status" value="1"/>
</dbReference>
<evidence type="ECO:0000256" key="7">
    <source>
        <dbReference type="ARBA" id="ARBA00022989"/>
    </source>
</evidence>
<feature type="transmembrane region" description="Helical" evidence="10">
    <location>
        <begin position="393"/>
        <end position="411"/>
    </location>
</feature>
<feature type="chain" id="PRO_5043086001" description="Transmembrane 9 superfamily member" evidence="10">
    <location>
        <begin position="21"/>
        <end position="435"/>
    </location>
</feature>
<proteinExistence type="inferred from homology"/>
<protein>
    <recommendedName>
        <fullName evidence="10">Transmembrane 9 superfamily member</fullName>
    </recommendedName>
</protein>
<dbReference type="InterPro" id="IPR004240">
    <property type="entry name" value="EMP70"/>
</dbReference>